<feature type="domain" description="Exoribonuclease phosphorolytic" evidence="9">
    <location>
        <begin position="40"/>
        <end position="171"/>
    </location>
</feature>
<dbReference type="EMBL" id="CAJVPY010000262">
    <property type="protein sequence ID" value="CAG8461202.1"/>
    <property type="molecule type" value="Genomic_DNA"/>
</dbReference>
<dbReference type="InterPro" id="IPR027408">
    <property type="entry name" value="PNPase/RNase_PH_dom_sf"/>
</dbReference>
<dbReference type="GO" id="GO:0071028">
    <property type="term" value="P:nuclear mRNA surveillance"/>
    <property type="evidence" value="ECO:0007669"/>
    <property type="project" value="TreeGrafter"/>
</dbReference>
<keyword evidence="5" id="KW-0271">Exosome</keyword>
<sequence length="265" mass="29583">MSIADTYRIITVLLTLISLMSRQELIGPQGLRQDGRRANELRKIKCKPSVLSQADGSAYIEQGNTKCLAAVYGPRETRQKAQVIHNKANINVEISLAPFSMPQERKKRSKSDRRLLEIASAVKQTFEPIIMTSLFARSQIDIYLQILQFDGGTIQICINAATLALIDAGIPMQEYVCACSAGCHENHILLDLNNTEEMADTPELTVALLPKSGKFTLLQMDSRLHVDKLEPVMNLAALGCKEIYETLDETVRENVKDLFQKSSPY</sequence>
<dbReference type="GO" id="GO:0016075">
    <property type="term" value="P:rRNA catabolic process"/>
    <property type="evidence" value="ECO:0007669"/>
    <property type="project" value="TreeGrafter"/>
</dbReference>
<organism evidence="11 12">
    <name type="scientific">Dentiscutata erythropus</name>
    <dbReference type="NCBI Taxonomy" id="1348616"/>
    <lineage>
        <taxon>Eukaryota</taxon>
        <taxon>Fungi</taxon>
        <taxon>Fungi incertae sedis</taxon>
        <taxon>Mucoromycota</taxon>
        <taxon>Glomeromycotina</taxon>
        <taxon>Glomeromycetes</taxon>
        <taxon>Diversisporales</taxon>
        <taxon>Gigasporaceae</taxon>
        <taxon>Dentiscutata</taxon>
    </lineage>
</organism>
<dbReference type="SUPFAM" id="SSF55666">
    <property type="entry name" value="Ribonuclease PH domain 2-like"/>
    <property type="match status" value="1"/>
</dbReference>
<dbReference type="FunFam" id="3.30.230.70:FF:000004">
    <property type="entry name" value="Exosome complex component Rrp41"/>
    <property type="match status" value="1"/>
</dbReference>
<evidence type="ECO:0000256" key="1">
    <source>
        <dbReference type="ARBA" id="ARBA00004496"/>
    </source>
</evidence>
<dbReference type="PANTHER" id="PTHR11953:SF0">
    <property type="entry name" value="EXOSOME COMPLEX COMPONENT RRP41"/>
    <property type="match status" value="1"/>
</dbReference>
<evidence type="ECO:0000313" key="12">
    <source>
        <dbReference type="Proteomes" id="UP000789405"/>
    </source>
</evidence>
<evidence type="ECO:0000256" key="2">
    <source>
        <dbReference type="ARBA" id="ARBA00004604"/>
    </source>
</evidence>
<comment type="subunit">
    <text evidence="6">Component of the RNA exosome complex. Specifically part of the catalytically inactive RNA exosome core complex (Exo-9) which may associate with the catalytic subunits RRP6 and DIS3 in cytoplasmic- and nuclear-specific RNA exosome complex forms. Exo-9 is formed by a hexameric base ring of RNase PH domain-containing subunits and a cap ring consisting of CSL4, RRP4 and RRP40.</text>
</comment>
<comment type="similarity">
    <text evidence="3">Belongs to the RNase PH family.</text>
</comment>
<protein>
    <recommendedName>
        <fullName evidence="7">Ribosomal RNA-processing protein 41</fullName>
    </recommendedName>
</protein>
<dbReference type="CDD" id="cd11370">
    <property type="entry name" value="RNase_PH_RRP41"/>
    <property type="match status" value="1"/>
</dbReference>
<dbReference type="InterPro" id="IPR001247">
    <property type="entry name" value="ExoRNase_PH_dom1"/>
</dbReference>
<accession>A0A9N8VSU0</accession>
<dbReference type="GO" id="GO:0034475">
    <property type="term" value="P:U4 snRNA 3'-end processing"/>
    <property type="evidence" value="ECO:0007669"/>
    <property type="project" value="TreeGrafter"/>
</dbReference>
<reference evidence="11" key="1">
    <citation type="submission" date="2021-06" db="EMBL/GenBank/DDBJ databases">
        <authorList>
            <person name="Kallberg Y."/>
            <person name="Tangrot J."/>
            <person name="Rosling A."/>
        </authorList>
    </citation>
    <scope>NUCLEOTIDE SEQUENCE</scope>
    <source>
        <strain evidence="11">MA453B</strain>
    </source>
</reference>
<gene>
    <name evidence="11" type="ORF">DERYTH_LOCUS1017</name>
</gene>
<dbReference type="Gene3D" id="3.30.230.70">
    <property type="entry name" value="GHMP Kinase, N-terminal domain"/>
    <property type="match status" value="1"/>
</dbReference>
<dbReference type="InterPro" id="IPR015847">
    <property type="entry name" value="ExoRNase_PH_dom2"/>
</dbReference>
<dbReference type="SUPFAM" id="SSF54211">
    <property type="entry name" value="Ribosomal protein S5 domain 2-like"/>
    <property type="match status" value="1"/>
</dbReference>
<comment type="caution">
    <text evidence="11">The sequence shown here is derived from an EMBL/GenBank/DDBJ whole genome shotgun (WGS) entry which is preliminary data.</text>
</comment>
<keyword evidence="8" id="KW-0732">Signal</keyword>
<dbReference type="OrthoDB" id="437922at2759"/>
<feature type="chain" id="PRO_5040424625" description="Ribosomal RNA-processing protein 41" evidence="8">
    <location>
        <begin position="23"/>
        <end position="265"/>
    </location>
</feature>
<dbReference type="Pfam" id="PF03725">
    <property type="entry name" value="RNase_PH_C"/>
    <property type="match status" value="1"/>
</dbReference>
<comment type="subcellular location">
    <subcellularLocation>
        <location evidence="1">Cytoplasm</location>
    </subcellularLocation>
    <subcellularLocation>
        <location evidence="2">Nucleus</location>
        <location evidence="2">Nucleolus</location>
    </subcellularLocation>
</comment>
<dbReference type="AlphaFoldDB" id="A0A9N8VSU0"/>
<dbReference type="GO" id="GO:0005730">
    <property type="term" value="C:nucleolus"/>
    <property type="evidence" value="ECO:0007669"/>
    <property type="project" value="UniProtKB-SubCell"/>
</dbReference>
<dbReference type="GO" id="GO:0071051">
    <property type="term" value="P:poly(A)-dependent snoRNA 3'-end processing"/>
    <property type="evidence" value="ECO:0007669"/>
    <property type="project" value="TreeGrafter"/>
</dbReference>
<evidence type="ECO:0000256" key="3">
    <source>
        <dbReference type="ARBA" id="ARBA00006678"/>
    </source>
</evidence>
<dbReference type="GO" id="GO:0000176">
    <property type="term" value="C:nuclear exosome (RNase complex)"/>
    <property type="evidence" value="ECO:0007669"/>
    <property type="project" value="UniProtKB-ARBA"/>
</dbReference>
<dbReference type="GO" id="GO:0000177">
    <property type="term" value="C:cytoplasmic exosome (RNase complex)"/>
    <property type="evidence" value="ECO:0007669"/>
    <property type="project" value="TreeGrafter"/>
</dbReference>
<evidence type="ECO:0000256" key="4">
    <source>
        <dbReference type="ARBA" id="ARBA00022490"/>
    </source>
</evidence>
<evidence type="ECO:0000313" key="11">
    <source>
        <dbReference type="EMBL" id="CAG8461202.1"/>
    </source>
</evidence>
<evidence type="ECO:0000256" key="6">
    <source>
        <dbReference type="ARBA" id="ARBA00063066"/>
    </source>
</evidence>
<feature type="signal peptide" evidence="8">
    <location>
        <begin position="1"/>
        <end position="22"/>
    </location>
</feature>
<evidence type="ECO:0000256" key="8">
    <source>
        <dbReference type="SAM" id="SignalP"/>
    </source>
</evidence>
<dbReference type="InterPro" id="IPR020568">
    <property type="entry name" value="Ribosomal_Su5_D2-typ_SF"/>
</dbReference>
<dbReference type="InterPro" id="IPR036345">
    <property type="entry name" value="ExoRNase_PH_dom2_sf"/>
</dbReference>
<evidence type="ECO:0000256" key="5">
    <source>
        <dbReference type="ARBA" id="ARBA00022835"/>
    </source>
</evidence>
<keyword evidence="4" id="KW-0963">Cytoplasm</keyword>
<dbReference type="InterPro" id="IPR050080">
    <property type="entry name" value="RNase_PH"/>
</dbReference>
<dbReference type="Proteomes" id="UP000789405">
    <property type="component" value="Unassembled WGS sequence"/>
</dbReference>
<dbReference type="Pfam" id="PF01138">
    <property type="entry name" value="RNase_PH"/>
    <property type="match status" value="1"/>
</dbReference>
<dbReference type="GO" id="GO:0003723">
    <property type="term" value="F:RNA binding"/>
    <property type="evidence" value="ECO:0007669"/>
    <property type="project" value="TreeGrafter"/>
</dbReference>
<evidence type="ECO:0000259" key="10">
    <source>
        <dbReference type="Pfam" id="PF03725"/>
    </source>
</evidence>
<dbReference type="PANTHER" id="PTHR11953">
    <property type="entry name" value="EXOSOME COMPLEX COMPONENT"/>
    <property type="match status" value="1"/>
</dbReference>
<keyword evidence="12" id="KW-1185">Reference proteome</keyword>
<name>A0A9N8VSU0_9GLOM</name>
<evidence type="ECO:0000259" key="9">
    <source>
        <dbReference type="Pfam" id="PF01138"/>
    </source>
</evidence>
<evidence type="ECO:0000256" key="7">
    <source>
        <dbReference type="ARBA" id="ARBA00077929"/>
    </source>
</evidence>
<proteinExistence type="inferred from homology"/>
<feature type="domain" description="Exoribonuclease phosphorolytic" evidence="10">
    <location>
        <begin position="175"/>
        <end position="236"/>
    </location>
</feature>